<evidence type="ECO:0008006" key="5">
    <source>
        <dbReference type="Google" id="ProtNLM"/>
    </source>
</evidence>
<name>A0A382ML03_9ZZZZ</name>
<dbReference type="SUPFAM" id="SSF52161">
    <property type="entry name" value="Ribosomal protein L13"/>
    <property type="match status" value="1"/>
</dbReference>
<evidence type="ECO:0000313" key="4">
    <source>
        <dbReference type="EMBL" id="SVC47991.1"/>
    </source>
</evidence>
<dbReference type="InterPro" id="IPR036899">
    <property type="entry name" value="Ribosomal_uL13_sf"/>
</dbReference>
<dbReference type="HAMAP" id="MF_01366">
    <property type="entry name" value="Ribosomal_uL13"/>
    <property type="match status" value="1"/>
</dbReference>
<dbReference type="GO" id="GO:0022625">
    <property type="term" value="C:cytosolic large ribosomal subunit"/>
    <property type="evidence" value="ECO:0007669"/>
    <property type="project" value="TreeGrafter"/>
</dbReference>
<dbReference type="GO" id="GO:0006412">
    <property type="term" value="P:translation"/>
    <property type="evidence" value="ECO:0007669"/>
    <property type="project" value="InterPro"/>
</dbReference>
<accession>A0A382ML03</accession>
<proteinExistence type="inferred from homology"/>
<dbReference type="NCBIfam" id="TIGR01066">
    <property type="entry name" value="rplM_bact"/>
    <property type="match status" value="1"/>
</dbReference>
<dbReference type="GO" id="GO:0003735">
    <property type="term" value="F:structural constituent of ribosome"/>
    <property type="evidence" value="ECO:0007669"/>
    <property type="project" value="InterPro"/>
</dbReference>
<evidence type="ECO:0000256" key="3">
    <source>
        <dbReference type="ARBA" id="ARBA00023274"/>
    </source>
</evidence>
<dbReference type="Gene3D" id="3.90.1180.10">
    <property type="entry name" value="Ribosomal protein L13"/>
    <property type="match status" value="1"/>
</dbReference>
<dbReference type="InterPro" id="IPR005822">
    <property type="entry name" value="Ribosomal_uL13"/>
</dbReference>
<dbReference type="GO" id="GO:0017148">
    <property type="term" value="P:negative regulation of translation"/>
    <property type="evidence" value="ECO:0007669"/>
    <property type="project" value="TreeGrafter"/>
</dbReference>
<gene>
    <name evidence="4" type="ORF">METZ01_LOCUS300845</name>
</gene>
<dbReference type="Pfam" id="PF00572">
    <property type="entry name" value="Ribosomal_L13"/>
    <property type="match status" value="1"/>
</dbReference>
<keyword evidence="2" id="KW-0689">Ribosomal protein</keyword>
<dbReference type="CDD" id="cd00392">
    <property type="entry name" value="Ribosomal_L13"/>
    <property type="match status" value="1"/>
</dbReference>
<dbReference type="GO" id="GO:0003729">
    <property type="term" value="F:mRNA binding"/>
    <property type="evidence" value="ECO:0007669"/>
    <property type="project" value="TreeGrafter"/>
</dbReference>
<dbReference type="InterPro" id="IPR005823">
    <property type="entry name" value="Ribosomal_uL13_bac-type"/>
</dbReference>
<feature type="non-terminal residue" evidence="4">
    <location>
        <position position="1"/>
    </location>
</feature>
<reference evidence="4" key="1">
    <citation type="submission" date="2018-05" db="EMBL/GenBank/DDBJ databases">
        <authorList>
            <person name="Lanie J.A."/>
            <person name="Ng W.-L."/>
            <person name="Kazmierczak K.M."/>
            <person name="Andrzejewski T.M."/>
            <person name="Davidsen T.M."/>
            <person name="Wayne K.J."/>
            <person name="Tettelin H."/>
            <person name="Glass J.I."/>
            <person name="Rusch D."/>
            <person name="Podicherti R."/>
            <person name="Tsui H.-C.T."/>
            <person name="Winkler M.E."/>
        </authorList>
    </citation>
    <scope>NUCLEOTIDE SEQUENCE</scope>
</reference>
<dbReference type="EMBL" id="UINC01093515">
    <property type="protein sequence ID" value="SVC47991.1"/>
    <property type="molecule type" value="Genomic_DNA"/>
</dbReference>
<evidence type="ECO:0000256" key="2">
    <source>
        <dbReference type="ARBA" id="ARBA00022980"/>
    </source>
</evidence>
<protein>
    <recommendedName>
        <fullName evidence="5">50S ribosomal protein L13</fullName>
    </recommendedName>
</protein>
<evidence type="ECO:0000256" key="1">
    <source>
        <dbReference type="ARBA" id="ARBA00006227"/>
    </source>
</evidence>
<comment type="similarity">
    <text evidence="1">Belongs to the universal ribosomal protein uL13 family.</text>
</comment>
<dbReference type="PIRSF" id="PIRSF002181">
    <property type="entry name" value="Ribosomal_L13"/>
    <property type="match status" value="1"/>
</dbReference>
<dbReference type="PANTHER" id="PTHR11545">
    <property type="entry name" value="RIBOSOMAL PROTEIN L13"/>
    <property type="match status" value="1"/>
</dbReference>
<dbReference type="AlphaFoldDB" id="A0A382ML03"/>
<dbReference type="PANTHER" id="PTHR11545:SF2">
    <property type="entry name" value="LARGE RIBOSOMAL SUBUNIT PROTEIN UL13M"/>
    <property type="match status" value="1"/>
</dbReference>
<organism evidence="4">
    <name type="scientific">marine metagenome</name>
    <dbReference type="NCBI Taxonomy" id="408172"/>
    <lineage>
        <taxon>unclassified sequences</taxon>
        <taxon>metagenomes</taxon>
        <taxon>ecological metagenomes</taxon>
    </lineage>
</organism>
<feature type="non-terminal residue" evidence="4">
    <location>
        <position position="116"/>
    </location>
</feature>
<sequence length="116" mass="12730">VSTYTPKAGDIQRSWHVVDADGLVLGRLASEVAKILRGKHKPIFTPHQDTGDHVVIVNAAKVVLTGAKATDKAVYRHSGYPGGLRTRPYGRLLLDRPEEALRRTIGGMLPRNRLGR</sequence>
<keyword evidence="3" id="KW-0687">Ribonucleoprotein</keyword>